<dbReference type="Pfam" id="PF00561">
    <property type="entry name" value="Abhydrolase_1"/>
    <property type="match status" value="1"/>
</dbReference>
<proteinExistence type="inferred from homology"/>
<comment type="similarity">
    <text evidence="1">Belongs to the peptidase S33 family.</text>
</comment>
<dbReference type="PANTHER" id="PTHR43248">
    <property type="entry name" value="2-SUCCINYL-6-HYDROXY-2,4-CYCLOHEXADIENE-1-CARBOXYLATE SYNTHASE"/>
    <property type="match status" value="1"/>
</dbReference>
<dbReference type="SUPFAM" id="SSF53474">
    <property type="entry name" value="alpha/beta-Hydrolases"/>
    <property type="match status" value="1"/>
</dbReference>
<reference evidence="4 5" key="1">
    <citation type="submission" date="2024-09" db="EMBL/GenBank/DDBJ databases">
        <title>Chromosome-scale assembly of Riccia fluitans.</title>
        <authorList>
            <person name="Paukszto L."/>
            <person name="Sawicki J."/>
            <person name="Karawczyk K."/>
            <person name="Piernik-Szablinska J."/>
            <person name="Szczecinska M."/>
            <person name="Mazdziarz M."/>
        </authorList>
    </citation>
    <scope>NUCLEOTIDE SEQUENCE [LARGE SCALE GENOMIC DNA]</scope>
    <source>
        <strain evidence="4">Rf_01</strain>
        <tissue evidence="4">Aerial parts of the thallus</tissue>
    </source>
</reference>
<dbReference type="InterPro" id="IPR000073">
    <property type="entry name" value="AB_hydrolase_1"/>
</dbReference>
<name>A0ABD1ZNT9_9MARC</name>
<organism evidence="4 5">
    <name type="scientific">Riccia fluitans</name>
    <dbReference type="NCBI Taxonomy" id="41844"/>
    <lineage>
        <taxon>Eukaryota</taxon>
        <taxon>Viridiplantae</taxon>
        <taxon>Streptophyta</taxon>
        <taxon>Embryophyta</taxon>
        <taxon>Marchantiophyta</taxon>
        <taxon>Marchantiopsida</taxon>
        <taxon>Marchantiidae</taxon>
        <taxon>Marchantiales</taxon>
        <taxon>Ricciaceae</taxon>
        <taxon>Riccia</taxon>
    </lineage>
</organism>
<dbReference type="GO" id="GO:0016787">
    <property type="term" value="F:hydrolase activity"/>
    <property type="evidence" value="ECO:0007669"/>
    <property type="project" value="UniProtKB-KW"/>
</dbReference>
<sequence length="580" mass="63854">MSLSLKVLSRGREMRSRKSRSNLDWIISGAEITPNSLLDRFSRAPSPARVAQFGLGLRRVGSAAASVSLSASSFFSESFAFSAGNDSDAMGSRHKAGGFGQVDLRASSTAIVGSWFHVPELAVRDIVFTVPLDYSSPDGSLITIFVREVVAVGKEEHHQPYLLYLQGGPGFECGRPAEAGGWIKKACEEYRVILLDQRGTGLSTPLTSSTLSQFTSAQQQASYLQHFRADNIVRDAEYVRSRLLPQGERWSILGQSFGGFCAVTYLSMAPGGLRHVLLTGGLPPLGEGCTADMVYRECFKRVALQNAKFYSRFPRDEGLVRSIVLHLEAEGGVALPSGGTLTPRVLQLLGLTGLGSAGGFERLHYLLERAWDPRLVPDAKIRLSHTFLRMVEVWLLDFDTNPLYALLHESIYCQGAASKWAAQRIREEFGDEFDAVKAASKGEKVLFTGEMIFPWMFDELNALKPLKEAAEILAEKEDWPPLYDLETLGSNKVPVAAAVYYEDMYVSFKLSDASAAKIRGIRTWVTNEYMHSGIREDGPRILDHLFGLLKGSTLFGLGKRVNINVSADVVPSCWRLASLH</sequence>
<keyword evidence="2" id="KW-0378">Hydrolase</keyword>
<evidence type="ECO:0000313" key="5">
    <source>
        <dbReference type="Proteomes" id="UP001605036"/>
    </source>
</evidence>
<dbReference type="Proteomes" id="UP001605036">
    <property type="component" value="Unassembled WGS sequence"/>
</dbReference>
<keyword evidence="5" id="KW-1185">Reference proteome</keyword>
<gene>
    <name evidence="4" type="ORF">R1flu_021251</name>
</gene>
<evidence type="ECO:0000256" key="1">
    <source>
        <dbReference type="ARBA" id="ARBA00010088"/>
    </source>
</evidence>
<evidence type="ECO:0000259" key="3">
    <source>
        <dbReference type="Pfam" id="PF00561"/>
    </source>
</evidence>
<protein>
    <recommendedName>
        <fullName evidence="3">AB hydrolase-1 domain-containing protein</fullName>
    </recommendedName>
</protein>
<feature type="domain" description="AB hydrolase-1" evidence="3">
    <location>
        <begin position="162"/>
        <end position="319"/>
    </location>
</feature>
<evidence type="ECO:0000256" key="2">
    <source>
        <dbReference type="ARBA" id="ARBA00022801"/>
    </source>
</evidence>
<dbReference type="InterPro" id="IPR029058">
    <property type="entry name" value="AB_hydrolase_fold"/>
</dbReference>
<comment type="caution">
    <text evidence="4">The sequence shown here is derived from an EMBL/GenBank/DDBJ whole genome shotgun (WGS) entry which is preliminary data.</text>
</comment>
<accession>A0ABD1ZNT9</accession>
<dbReference type="InterPro" id="IPR051601">
    <property type="entry name" value="Serine_prot/Carboxylest_S33"/>
</dbReference>
<dbReference type="PANTHER" id="PTHR43248:SF2">
    <property type="entry name" value="PROLYL AMINOPEPTIDASE"/>
    <property type="match status" value="1"/>
</dbReference>
<dbReference type="Gene3D" id="3.40.50.1820">
    <property type="entry name" value="alpha/beta hydrolase"/>
    <property type="match status" value="1"/>
</dbReference>
<dbReference type="InterPro" id="IPR002410">
    <property type="entry name" value="Peptidase_S33"/>
</dbReference>
<evidence type="ECO:0000313" key="4">
    <source>
        <dbReference type="EMBL" id="KAL2653123.1"/>
    </source>
</evidence>
<dbReference type="AlphaFoldDB" id="A0ABD1ZNT9"/>
<dbReference type="EMBL" id="JBHFFA010000001">
    <property type="protein sequence ID" value="KAL2653123.1"/>
    <property type="molecule type" value="Genomic_DNA"/>
</dbReference>
<dbReference type="PRINTS" id="PR00793">
    <property type="entry name" value="PROAMNOPTASE"/>
</dbReference>